<dbReference type="Proteomes" id="UP000218418">
    <property type="component" value="Chromosome"/>
</dbReference>
<organism evidence="3 4">
    <name type="scientific">Calothrix parasitica NIES-267</name>
    <dbReference type="NCBI Taxonomy" id="1973488"/>
    <lineage>
        <taxon>Bacteria</taxon>
        <taxon>Bacillati</taxon>
        <taxon>Cyanobacteriota</taxon>
        <taxon>Cyanophyceae</taxon>
        <taxon>Nostocales</taxon>
        <taxon>Calotrichaceae</taxon>
        <taxon>Calothrix</taxon>
    </lineage>
</organism>
<evidence type="ECO:0000256" key="1">
    <source>
        <dbReference type="SAM" id="MobiDB-lite"/>
    </source>
</evidence>
<gene>
    <name evidence="3" type="ORF">NIES267_26290</name>
</gene>
<feature type="region of interest" description="Disordered" evidence="1">
    <location>
        <begin position="21"/>
        <end position="112"/>
    </location>
</feature>
<dbReference type="PROSITE" id="PS51257">
    <property type="entry name" value="PROKAR_LIPOPROTEIN"/>
    <property type="match status" value="1"/>
</dbReference>
<feature type="compositionally biased region" description="Polar residues" evidence="1">
    <location>
        <begin position="65"/>
        <end position="85"/>
    </location>
</feature>
<feature type="compositionally biased region" description="Low complexity" evidence="1">
    <location>
        <begin position="86"/>
        <end position="97"/>
    </location>
</feature>
<reference evidence="3 4" key="1">
    <citation type="submission" date="2017-06" db="EMBL/GenBank/DDBJ databases">
        <title>Genome sequencing of cyanobaciteial culture collection at National Institute for Environmental Studies (NIES).</title>
        <authorList>
            <person name="Hirose Y."/>
            <person name="Shimura Y."/>
            <person name="Fujisawa T."/>
            <person name="Nakamura Y."/>
            <person name="Kawachi M."/>
        </authorList>
    </citation>
    <scope>NUCLEOTIDE SEQUENCE [LARGE SCALE GENOMIC DNA]</scope>
    <source>
        <strain evidence="3 4">NIES-267</strain>
    </source>
</reference>
<name>A0A1Z4LPF2_9CYAN</name>
<proteinExistence type="predicted"/>
<accession>A0A1Z4LPF2</accession>
<keyword evidence="2" id="KW-0732">Signal</keyword>
<evidence type="ECO:0008006" key="5">
    <source>
        <dbReference type="Google" id="ProtNLM"/>
    </source>
</evidence>
<keyword evidence="4" id="KW-1185">Reference proteome</keyword>
<feature type="chain" id="PRO_5012170453" description="Lipoprotein" evidence="2">
    <location>
        <begin position="21"/>
        <end position="299"/>
    </location>
</feature>
<evidence type="ECO:0000313" key="4">
    <source>
        <dbReference type="Proteomes" id="UP000218418"/>
    </source>
</evidence>
<protein>
    <recommendedName>
        <fullName evidence="5">Lipoprotein</fullName>
    </recommendedName>
</protein>
<feature type="compositionally biased region" description="Polar residues" evidence="1">
    <location>
        <begin position="36"/>
        <end position="56"/>
    </location>
</feature>
<dbReference type="OrthoDB" id="1144014at2"/>
<feature type="signal peptide" evidence="2">
    <location>
        <begin position="1"/>
        <end position="20"/>
    </location>
</feature>
<evidence type="ECO:0000256" key="2">
    <source>
        <dbReference type="SAM" id="SignalP"/>
    </source>
</evidence>
<dbReference type="AlphaFoldDB" id="A0A1Z4LPF2"/>
<feature type="compositionally biased region" description="Low complexity" evidence="1">
    <location>
        <begin position="21"/>
        <end position="33"/>
    </location>
</feature>
<evidence type="ECO:0000313" key="3">
    <source>
        <dbReference type="EMBL" id="BAY83142.1"/>
    </source>
</evidence>
<sequence length="299" mass="32507">MISINKFLAIAVLVLTVACSDNNTSNPVSSNPVGEENSQVATQPSNPVTIEEQNTGNSQSNSSQPEPVTVNNSPTNLPQKQSVAANSGNTNNSQTSSPQYQPVPETNHLKPVNDTFIIPGKRIGLITGDTKRADLVELYGETNLKDDVVLRGEGTVSFPVTKVNSTTPGALTIFWTDESRSKISHVSGFGRQWKTLDSLGIGTSINGVKDVLGKFELNGFGWDNGGFVYLENTNLSKYKDKLGLRLNVEYSTIQKFPKPYQAVSGDSRFSSNNPNFKPLDVRVSNMIVTFDKNISPDMF</sequence>
<dbReference type="EMBL" id="AP018227">
    <property type="protein sequence ID" value="BAY83142.1"/>
    <property type="molecule type" value="Genomic_DNA"/>
</dbReference>